<dbReference type="Pfam" id="PF00141">
    <property type="entry name" value="peroxidase"/>
    <property type="match status" value="1"/>
</dbReference>
<comment type="cofactor">
    <cofactor evidence="10">
        <name>Ca(2+)</name>
        <dbReference type="ChEBI" id="CHEBI:29108"/>
    </cofactor>
    <text evidence="10">Binds 2 calcium ions per subunit.</text>
</comment>
<feature type="chain" id="PRO_5044981942" description="Peroxidase" evidence="10">
    <location>
        <begin position="24"/>
        <end position="325"/>
    </location>
</feature>
<keyword evidence="10" id="KW-0106">Calcium</keyword>
<proteinExistence type="inferred from homology"/>
<dbReference type="PROSITE" id="PS00435">
    <property type="entry name" value="PEROXIDASE_1"/>
    <property type="match status" value="1"/>
</dbReference>
<dbReference type="InterPro" id="IPR019793">
    <property type="entry name" value="Peroxidases_heam-ligand_BS"/>
</dbReference>
<dbReference type="Proteomes" id="UP001227230">
    <property type="component" value="Chromosome 5"/>
</dbReference>
<evidence type="ECO:0000259" key="11">
    <source>
        <dbReference type="PROSITE" id="PS50873"/>
    </source>
</evidence>
<dbReference type="EC" id="1.11.1.7" evidence="3 10"/>
<evidence type="ECO:0000256" key="2">
    <source>
        <dbReference type="ARBA" id="ARBA00006873"/>
    </source>
</evidence>
<feature type="domain" description="Plant heme peroxidase family profile" evidence="11">
    <location>
        <begin position="26"/>
        <end position="325"/>
    </location>
</feature>
<keyword evidence="10" id="KW-0964">Secreted</keyword>
<evidence type="ECO:0000256" key="3">
    <source>
        <dbReference type="ARBA" id="ARBA00012313"/>
    </source>
</evidence>
<dbReference type="PROSITE" id="PS50873">
    <property type="entry name" value="PEROXIDASE_4"/>
    <property type="match status" value="1"/>
</dbReference>
<keyword evidence="7 10" id="KW-0560">Oxidoreductase</keyword>
<dbReference type="PRINTS" id="PR00458">
    <property type="entry name" value="PEROXIDASE"/>
</dbReference>
<dbReference type="SUPFAM" id="SSF48113">
    <property type="entry name" value="Heme-dependent peroxidases"/>
    <property type="match status" value="1"/>
</dbReference>
<dbReference type="InterPro" id="IPR000823">
    <property type="entry name" value="Peroxidase_pln"/>
</dbReference>
<comment type="catalytic activity">
    <reaction evidence="1 10">
        <text>2 a phenolic donor + H2O2 = 2 a phenolic radical donor + 2 H2O</text>
        <dbReference type="Rhea" id="RHEA:56136"/>
        <dbReference type="ChEBI" id="CHEBI:15377"/>
        <dbReference type="ChEBI" id="CHEBI:16240"/>
        <dbReference type="ChEBI" id="CHEBI:139520"/>
        <dbReference type="ChEBI" id="CHEBI:139521"/>
        <dbReference type="EC" id="1.11.1.7"/>
    </reaction>
</comment>
<dbReference type="Gene3D" id="1.10.420.10">
    <property type="entry name" value="Peroxidase, domain 2"/>
    <property type="match status" value="1"/>
</dbReference>
<comment type="cofactor">
    <cofactor evidence="10">
        <name>heme b</name>
        <dbReference type="ChEBI" id="CHEBI:60344"/>
    </cofactor>
    <text evidence="10">Binds 1 heme b (iron(II)-protoporphyrin IX) group per subunit.</text>
</comment>
<evidence type="ECO:0000256" key="4">
    <source>
        <dbReference type="ARBA" id="ARBA00022559"/>
    </source>
</evidence>
<dbReference type="InterPro" id="IPR033905">
    <property type="entry name" value="Secretory_peroxidase"/>
</dbReference>
<evidence type="ECO:0000256" key="8">
    <source>
        <dbReference type="ARBA" id="ARBA00023004"/>
    </source>
</evidence>
<keyword evidence="13" id="KW-1185">Reference proteome</keyword>
<dbReference type="PRINTS" id="PR00461">
    <property type="entry name" value="PLPEROXIDASE"/>
</dbReference>
<evidence type="ECO:0000256" key="1">
    <source>
        <dbReference type="ARBA" id="ARBA00000189"/>
    </source>
</evidence>
<name>A0ABY9BVX7_VITVI</name>
<evidence type="ECO:0000256" key="5">
    <source>
        <dbReference type="ARBA" id="ARBA00022617"/>
    </source>
</evidence>
<dbReference type="PANTHER" id="PTHR31235">
    <property type="entry name" value="PEROXIDASE 25-RELATED"/>
    <property type="match status" value="1"/>
</dbReference>
<comment type="function">
    <text evidence="10">Removal of H(2)O(2), oxidation of toxic reductants, biosynthesis and degradation of lignin, suberization, auxin catabolism, response to environmental stresses such as wounding, pathogen attack and oxidative stress.</text>
</comment>
<keyword evidence="10" id="KW-0732">Signal</keyword>
<comment type="similarity">
    <text evidence="2">Belongs to the peroxidase family. Ascorbate peroxidase subfamily.</text>
</comment>
<dbReference type="Gene3D" id="1.10.520.10">
    <property type="match status" value="1"/>
</dbReference>
<gene>
    <name evidence="12" type="ORF">VitviT2T_006393</name>
</gene>
<evidence type="ECO:0000256" key="6">
    <source>
        <dbReference type="ARBA" id="ARBA00022723"/>
    </source>
</evidence>
<dbReference type="InterPro" id="IPR002016">
    <property type="entry name" value="Haem_peroxidase"/>
</dbReference>
<evidence type="ECO:0000256" key="9">
    <source>
        <dbReference type="ARBA" id="ARBA00023157"/>
    </source>
</evidence>
<evidence type="ECO:0000256" key="10">
    <source>
        <dbReference type="RuleBase" id="RU362060"/>
    </source>
</evidence>
<keyword evidence="5 10" id="KW-0349">Heme</keyword>
<keyword evidence="9" id="KW-1015">Disulfide bond</keyword>
<sequence length="325" mass="35250">MRPSFVSMLLTLVVCTVVGVCNGQDQLRMKFYHKSCPSVETIVRDITWSKVAASSILPAKLLRLHFHDCFVRGCDASILLDRVGTDQTEKDARPNLSLSGYDEINDIKSKLEQACPGVVSCADILALAARDAVSFPSRTPLWDVLTGRRDGNVSLASEVNGNIPSPFSDFSTLKQLFVKKGLNVNDLVALSGAHTIGFAHCGTFSRRLYNFTGKGDADPSLNATYIESLKAQCPNPANAQTTVEMDPQSSGSFDSSYFNILVQNKGLFQSDAALLTDKASSKTVQQLRKPRAFLDEFGKSMKKMAAIGVLTGKAGEIRKQCGVVN</sequence>
<evidence type="ECO:0000256" key="7">
    <source>
        <dbReference type="ARBA" id="ARBA00023002"/>
    </source>
</evidence>
<reference evidence="12 13" key="1">
    <citation type="journal article" date="2023" name="Hortic Res">
        <title>The complete reference genome for grapevine (Vitis vinifera L.) genetics and breeding.</title>
        <authorList>
            <person name="Shi X."/>
            <person name="Cao S."/>
            <person name="Wang X."/>
            <person name="Huang S."/>
            <person name="Wang Y."/>
            <person name="Liu Z."/>
            <person name="Liu W."/>
            <person name="Leng X."/>
            <person name="Peng Y."/>
            <person name="Wang N."/>
            <person name="Wang Y."/>
            <person name="Ma Z."/>
            <person name="Xu X."/>
            <person name="Zhang F."/>
            <person name="Xue H."/>
            <person name="Zhong H."/>
            <person name="Wang Y."/>
            <person name="Zhang K."/>
            <person name="Velt A."/>
            <person name="Avia K."/>
            <person name="Holtgrawe D."/>
            <person name="Grimplet J."/>
            <person name="Matus J.T."/>
            <person name="Ware D."/>
            <person name="Wu X."/>
            <person name="Wang H."/>
            <person name="Liu C."/>
            <person name="Fang Y."/>
            <person name="Rustenholz C."/>
            <person name="Cheng Z."/>
            <person name="Xiao H."/>
            <person name="Zhou Y."/>
        </authorList>
    </citation>
    <scope>NUCLEOTIDE SEQUENCE [LARGE SCALE GENOMIC DNA]</scope>
    <source>
        <strain evidence="13">cv. Pinot noir / PN40024</strain>
        <tissue evidence="12">Leaf</tissue>
    </source>
</reference>
<evidence type="ECO:0000313" key="12">
    <source>
        <dbReference type="EMBL" id="WJZ86984.1"/>
    </source>
</evidence>
<comment type="subcellular location">
    <subcellularLocation>
        <location evidence="10">Secreted</location>
    </subcellularLocation>
</comment>
<keyword evidence="10" id="KW-0376">Hydrogen peroxide</keyword>
<organism evidence="12 13">
    <name type="scientific">Vitis vinifera</name>
    <name type="common">Grape</name>
    <dbReference type="NCBI Taxonomy" id="29760"/>
    <lineage>
        <taxon>Eukaryota</taxon>
        <taxon>Viridiplantae</taxon>
        <taxon>Streptophyta</taxon>
        <taxon>Embryophyta</taxon>
        <taxon>Tracheophyta</taxon>
        <taxon>Spermatophyta</taxon>
        <taxon>Magnoliopsida</taxon>
        <taxon>eudicotyledons</taxon>
        <taxon>Gunneridae</taxon>
        <taxon>Pentapetalae</taxon>
        <taxon>rosids</taxon>
        <taxon>Vitales</taxon>
        <taxon>Vitaceae</taxon>
        <taxon>Viteae</taxon>
        <taxon>Vitis</taxon>
    </lineage>
</organism>
<protein>
    <recommendedName>
        <fullName evidence="3 10">Peroxidase</fullName>
        <ecNumber evidence="3 10">1.11.1.7</ecNumber>
    </recommendedName>
</protein>
<dbReference type="EMBL" id="CP126652">
    <property type="protein sequence ID" value="WJZ86984.1"/>
    <property type="molecule type" value="Genomic_DNA"/>
</dbReference>
<comment type="similarity">
    <text evidence="10">Belongs to the peroxidase family. Classical plant (class III) peroxidase subfamily.</text>
</comment>
<dbReference type="InterPro" id="IPR010255">
    <property type="entry name" value="Haem_peroxidase_sf"/>
</dbReference>
<keyword evidence="8 10" id="KW-0408">Iron</keyword>
<keyword evidence="4 10" id="KW-0575">Peroxidase</keyword>
<keyword evidence="6 10" id="KW-0479">Metal-binding</keyword>
<dbReference type="CDD" id="cd00693">
    <property type="entry name" value="secretory_peroxidase"/>
    <property type="match status" value="1"/>
</dbReference>
<accession>A0ABY9BVX7</accession>
<feature type="signal peptide" evidence="10">
    <location>
        <begin position="1"/>
        <end position="23"/>
    </location>
</feature>
<evidence type="ECO:0000313" key="13">
    <source>
        <dbReference type="Proteomes" id="UP001227230"/>
    </source>
</evidence>